<dbReference type="AlphaFoldDB" id="A0A1F8GS55"/>
<evidence type="ECO:0000313" key="5">
    <source>
        <dbReference type="EMBL" id="OGN28262.1"/>
    </source>
</evidence>
<keyword evidence="3" id="KW-0732">Signal</keyword>
<dbReference type="PANTHER" id="PTHR30290:SF9">
    <property type="entry name" value="OLIGOPEPTIDE-BINDING PROTEIN APPA"/>
    <property type="match status" value="1"/>
</dbReference>
<dbReference type="GO" id="GO:0042597">
    <property type="term" value="C:periplasmic space"/>
    <property type="evidence" value="ECO:0007669"/>
    <property type="project" value="UniProtKB-ARBA"/>
</dbReference>
<evidence type="ECO:0000256" key="2">
    <source>
        <dbReference type="ARBA" id="ARBA00022448"/>
    </source>
</evidence>
<dbReference type="GO" id="GO:0043190">
    <property type="term" value="C:ATP-binding cassette (ABC) transporter complex"/>
    <property type="evidence" value="ECO:0007669"/>
    <property type="project" value="InterPro"/>
</dbReference>
<evidence type="ECO:0000313" key="6">
    <source>
        <dbReference type="Proteomes" id="UP000179047"/>
    </source>
</evidence>
<dbReference type="EMBL" id="MGKP01000022">
    <property type="protein sequence ID" value="OGN28262.1"/>
    <property type="molecule type" value="Genomic_DNA"/>
</dbReference>
<dbReference type="STRING" id="1802701.A3A33_02060"/>
<dbReference type="GO" id="GO:0015833">
    <property type="term" value="P:peptide transport"/>
    <property type="evidence" value="ECO:0007669"/>
    <property type="project" value="TreeGrafter"/>
</dbReference>
<comment type="caution">
    <text evidence="5">The sequence shown here is derived from an EMBL/GenBank/DDBJ whole genome shotgun (WGS) entry which is preliminary data.</text>
</comment>
<evidence type="ECO:0000256" key="3">
    <source>
        <dbReference type="ARBA" id="ARBA00022729"/>
    </source>
</evidence>
<comment type="similarity">
    <text evidence="1">Belongs to the bacterial solute-binding protein 5 family.</text>
</comment>
<accession>A0A1F8GS55</accession>
<reference evidence="5 6" key="1">
    <citation type="journal article" date="2016" name="Nat. Commun.">
        <title>Thousands of microbial genomes shed light on interconnected biogeochemical processes in an aquifer system.</title>
        <authorList>
            <person name="Anantharaman K."/>
            <person name="Brown C.T."/>
            <person name="Hug L.A."/>
            <person name="Sharon I."/>
            <person name="Castelle C.J."/>
            <person name="Probst A.J."/>
            <person name="Thomas B.C."/>
            <person name="Singh A."/>
            <person name="Wilkins M.J."/>
            <person name="Karaoz U."/>
            <person name="Brodie E.L."/>
            <person name="Williams K.H."/>
            <person name="Hubbard S.S."/>
            <person name="Banfield J.F."/>
        </authorList>
    </citation>
    <scope>NUCLEOTIDE SEQUENCE [LARGE SCALE GENOMIC DNA]</scope>
</reference>
<dbReference type="PIRSF" id="PIRSF002741">
    <property type="entry name" value="MppA"/>
    <property type="match status" value="1"/>
</dbReference>
<dbReference type="GO" id="GO:1904680">
    <property type="term" value="F:peptide transmembrane transporter activity"/>
    <property type="evidence" value="ECO:0007669"/>
    <property type="project" value="TreeGrafter"/>
</dbReference>
<gene>
    <name evidence="5" type="ORF">A3A33_02060</name>
</gene>
<dbReference type="InterPro" id="IPR000914">
    <property type="entry name" value="SBP_5_dom"/>
</dbReference>
<dbReference type="Gene3D" id="3.10.105.10">
    <property type="entry name" value="Dipeptide-binding Protein, Domain 3"/>
    <property type="match status" value="1"/>
</dbReference>
<dbReference type="Proteomes" id="UP000179047">
    <property type="component" value="Unassembled WGS sequence"/>
</dbReference>
<dbReference type="Gene3D" id="3.90.76.10">
    <property type="entry name" value="Dipeptide-binding Protein, Domain 1"/>
    <property type="match status" value="1"/>
</dbReference>
<dbReference type="Pfam" id="PF00496">
    <property type="entry name" value="SBP_bac_5"/>
    <property type="match status" value="1"/>
</dbReference>
<evidence type="ECO:0000256" key="1">
    <source>
        <dbReference type="ARBA" id="ARBA00005695"/>
    </source>
</evidence>
<feature type="domain" description="Solute-binding protein family 5" evidence="4">
    <location>
        <begin position="82"/>
        <end position="439"/>
    </location>
</feature>
<evidence type="ECO:0000259" key="4">
    <source>
        <dbReference type="Pfam" id="PF00496"/>
    </source>
</evidence>
<dbReference type="PANTHER" id="PTHR30290">
    <property type="entry name" value="PERIPLASMIC BINDING COMPONENT OF ABC TRANSPORTER"/>
    <property type="match status" value="1"/>
</dbReference>
<sequence>MHSEIFLFVALLIIALVSFLGIISDISKQFSFETPAYGGLLKEGVIGAPRFINPILAQTDADRDLVALMYTGLLRYDETGVPQPALAEKYEISQDGLEYKVTLKNKLYWSDGEKLTADDVIFTIGLAKNPQLLSPRRASWEGVGVEKQDDSTILFLLKKPYAPFPENLTLGIIPEHIWKNVLISQFPLVGLNINPVGNGPYKLKSVSKDSMGSAESVVLEANKYFALGRPNIKNIEVKFYRNEQNIVSDLKNGLIDSAGGISPKYAEDLIKTSGQKTNIKSISLQRIIAVFLNQSLMKDFATVNVRNALDMAVDKNALVNNILNSYGETITGPLPKSIFANSASGTPENAGFDLYAAQKLLAKQKEPVAFTLTTAEIPELTATAEMLKDMWSKAGVSVDIKTFNLNDLEQLVIGPRRYEAFLYGEEIIGQTPDPFAFWHSSQRAHPGYNIALYANAKVDNLLENVRSTQDAEERTKIYADIQTEIIKDMPAIFLFSPSYIYAMPSDLGGMDTKNISTGSERFSAVYKWYLEKHYVWNIFK</sequence>
<proteinExistence type="inferred from homology"/>
<keyword evidence="2" id="KW-0813">Transport</keyword>
<dbReference type="SUPFAM" id="SSF53850">
    <property type="entry name" value="Periplasmic binding protein-like II"/>
    <property type="match status" value="1"/>
</dbReference>
<dbReference type="Gene3D" id="3.40.190.10">
    <property type="entry name" value="Periplasmic binding protein-like II"/>
    <property type="match status" value="1"/>
</dbReference>
<protein>
    <recommendedName>
        <fullName evidence="4">Solute-binding protein family 5 domain-containing protein</fullName>
    </recommendedName>
</protein>
<name>A0A1F8GS55_9BACT</name>
<dbReference type="InterPro" id="IPR030678">
    <property type="entry name" value="Peptide/Ni-bd"/>
</dbReference>
<dbReference type="InterPro" id="IPR039424">
    <property type="entry name" value="SBP_5"/>
</dbReference>
<organism evidence="5 6">
    <name type="scientific">Candidatus Yanofskybacteria bacterium RIFCSPLOWO2_01_FULL_49_25</name>
    <dbReference type="NCBI Taxonomy" id="1802701"/>
    <lineage>
        <taxon>Bacteria</taxon>
        <taxon>Candidatus Yanofskyibacteriota</taxon>
    </lineage>
</organism>